<dbReference type="EMBL" id="CP001999">
    <property type="protein sequence ID" value="ADG92991.1"/>
    <property type="molecule type" value="Genomic_DNA"/>
</dbReference>
<organism evidence="1 2">
    <name type="scientific">Arcobacter nitrofigilis (strain ATCC 33309 / DSM 7299 / CCUG 15893 / LMG 7604 / NCTC 12251 / CI)</name>
    <name type="common">Campylobacter nitrofigilis</name>
    <dbReference type="NCBI Taxonomy" id="572480"/>
    <lineage>
        <taxon>Bacteria</taxon>
        <taxon>Pseudomonadati</taxon>
        <taxon>Campylobacterota</taxon>
        <taxon>Epsilonproteobacteria</taxon>
        <taxon>Campylobacterales</taxon>
        <taxon>Arcobacteraceae</taxon>
        <taxon>Arcobacter</taxon>
    </lineage>
</organism>
<dbReference type="Proteomes" id="UP000000939">
    <property type="component" value="Chromosome"/>
</dbReference>
<protein>
    <submittedName>
        <fullName evidence="1">Uncharacterized protein</fullName>
    </submittedName>
</protein>
<keyword evidence="2" id="KW-1185">Reference proteome</keyword>
<dbReference type="RefSeq" id="WP_013135136.1">
    <property type="nucleotide sequence ID" value="NC_014166.1"/>
</dbReference>
<sequence>MEKIVSTRELKKNFLELCNEISNDDSKALLDLKNTEKIEFMLKPYCTEAYPIRKVLILYHRYACVAFISAEFVKNAKVYIDEVLTKYIVLALVNKPDPDEVSVVYSNVDALSKFPTRAISIKDIIEYLESENIEESLREFYKKKQLFF</sequence>
<proteinExistence type="predicted"/>
<gene>
    <name evidence="1" type="ordered locus">Arnit_1333</name>
</gene>
<reference evidence="1 2" key="1">
    <citation type="journal article" date="2010" name="Stand. Genomic Sci.">
        <title>Complete genome sequence of Arcobacter nitrofigilis type strain (CI).</title>
        <authorList>
            <person name="Pati A."/>
            <person name="Gronow S."/>
            <person name="Lapidus A."/>
            <person name="Copeland A."/>
            <person name="Glavina Del Rio T."/>
            <person name="Nolan M."/>
            <person name="Lucas S."/>
            <person name="Tice H."/>
            <person name="Cheng J.F."/>
            <person name="Han C."/>
            <person name="Chertkov O."/>
            <person name="Bruce D."/>
            <person name="Tapia R."/>
            <person name="Goodwin L."/>
            <person name="Pitluck S."/>
            <person name="Liolios K."/>
            <person name="Ivanova N."/>
            <person name="Mavromatis K."/>
            <person name="Chen A."/>
            <person name="Palaniappan K."/>
            <person name="Land M."/>
            <person name="Hauser L."/>
            <person name="Chang Y.J."/>
            <person name="Jeffries C.D."/>
            <person name="Detter J.C."/>
            <person name="Rohde M."/>
            <person name="Goker M."/>
            <person name="Bristow J."/>
            <person name="Eisen J.A."/>
            <person name="Markowitz V."/>
            <person name="Hugenholtz P."/>
            <person name="Klenk H.P."/>
            <person name="Kyrpides N.C."/>
        </authorList>
    </citation>
    <scope>NUCLEOTIDE SEQUENCE [LARGE SCALE GENOMIC DNA]</scope>
    <source>
        <strain evidence="2">ATCC 33309 / DSM 7299 / CCUG 15893 / LMG 7604 / NCTC 12251 / CI</strain>
    </source>
</reference>
<evidence type="ECO:0000313" key="2">
    <source>
        <dbReference type="Proteomes" id="UP000000939"/>
    </source>
</evidence>
<accession>D5V556</accession>
<dbReference type="AlphaFoldDB" id="D5V556"/>
<dbReference type="KEGG" id="ant:Arnit_1333"/>
<evidence type="ECO:0000313" key="1">
    <source>
        <dbReference type="EMBL" id="ADG92991.1"/>
    </source>
</evidence>
<dbReference type="OrthoDB" id="5365519at2"/>
<name>D5V556_ARCNC</name>
<dbReference type="HOGENOM" id="CLU_1755063_0_0_7"/>